<feature type="domain" description="Ctg-1-like C-terminal" evidence="1">
    <location>
        <begin position="18"/>
        <end position="140"/>
    </location>
</feature>
<feature type="non-terminal residue" evidence="2">
    <location>
        <position position="140"/>
    </location>
</feature>
<dbReference type="AlphaFoldDB" id="A0AAV5SY91"/>
<dbReference type="InterPro" id="IPR053302">
    <property type="entry name" value="CRAL-TRIO_domain"/>
</dbReference>
<dbReference type="InterPro" id="IPR058960">
    <property type="entry name" value="Ctg-1-like_C"/>
</dbReference>
<dbReference type="Proteomes" id="UP001432027">
    <property type="component" value="Unassembled WGS sequence"/>
</dbReference>
<comment type="caution">
    <text evidence="2">The sequence shown here is derived from an EMBL/GenBank/DDBJ whole genome shotgun (WGS) entry which is preliminary data.</text>
</comment>
<evidence type="ECO:0000313" key="3">
    <source>
        <dbReference type="Proteomes" id="UP001432027"/>
    </source>
</evidence>
<keyword evidence="3" id="KW-1185">Reference proteome</keyword>
<protein>
    <recommendedName>
        <fullName evidence="1">Ctg-1-like C-terminal domain-containing protein</fullName>
    </recommendedName>
</protein>
<evidence type="ECO:0000259" key="1">
    <source>
        <dbReference type="Pfam" id="PF25883"/>
    </source>
</evidence>
<reference evidence="2" key="1">
    <citation type="submission" date="2023-10" db="EMBL/GenBank/DDBJ databases">
        <title>Genome assembly of Pristionchus species.</title>
        <authorList>
            <person name="Yoshida K."/>
            <person name="Sommer R.J."/>
        </authorList>
    </citation>
    <scope>NUCLEOTIDE SEQUENCE</scope>
    <source>
        <strain evidence="2">RS0144</strain>
    </source>
</reference>
<accession>A0AAV5SY91</accession>
<dbReference type="PANTHER" id="PTHR47159:SF4">
    <property type="entry name" value="CRAL-TRIO DOMAIN-CONTAINING PROTEIN"/>
    <property type="match status" value="1"/>
</dbReference>
<dbReference type="EMBL" id="BTSX01000002">
    <property type="protein sequence ID" value="GMS84501.1"/>
    <property type="molecule type" value="Genomic_DNA"/>
</dbReference>
<dbReference type="Pfam" id="PF25883">
    <property type="entry name" value="F28H7_8_C"/>
    <property type="match status" value="1"/>
</dbReference>
<dbReference type="PANTHER" id="PTHR47159">
    <property type="entry name" value="PROTEIN CBG07705-RELATED"/>
    <property type="match status" value="1"/>
</dbReference>
<evidence type="ECO:0000313" key="2">
    <source>
        <dbReference type="EMBL" id="GMS84501.1"/>
    </source>
</evidence>
<dbReference type="Gene3D" id="2.60.120.680">
    <property type="entry name" value="GOLD domain"/>
    <property type="match status" value="1"/>
</dbReference>
<feature type="non-terminal residue" evidence="2">
    <location>
        <position position="1"/>
    </location>
</feature>
<organism evidence="2 3">
    <name type="scientific">Pristionchus entomophagus</name>
    <dbReference type="NCBI Taxonomy" id="358040"/>
    <lineage>
        <taxon>Eukaryota</taxon>
        <taxon>Metazoa</taxon>
        <taxon>Ecdysozoa</taxon>
        <taxon>Nematoda</taxon>
        <taxon>Chromadorea</taxon>
        <taxon>Rhabditida</taxon>
        <taxon>Rhabditina</taxon>
        <taxon>Diplogasteromorpha</taxon>
        <taxon>Diplogasteroidea</taxon>
        <taxon>Neodiplogasteridae</taxon>
        <taxon>Pristionchus</taxon>
    </lineage>
</organism>
<proteinExistence type="predicted"/>
<gene>
    <name evidence="2" type="ORF">PENTCL1PPCAC_6676</name>
</gene>
<sequence length="140" mass="16205">KVADRVISKRDSIPINQYWTPDHLSPPLSSLIRITIPAGRKLHISFVLKSTSPAYFVMNRSGDRTYGMTLQYSTSLDPSIDSSEMIDWCPFFEYPSMPTVDRLRERVPGPGVYRVVFHNEQAWIRSLNVFYRMIFEDDNG</sequence>
<name>A0AAV5SY91_9BILA</name>